<dbReference type="GO" id="GO:0005524">
    <property type="term" value="F:ATP binding"/>
    <property type="evidence" value="ECO:0007669"/>
    <property type="project" value="InterPro"/>
</dbReference>
<evidence type="ECO:0000313" key="4">
    <source>
        <dbReference type="Proteomes" id="UP000009328"/>
    </source>
</evidence>
<accession>K0KKU1</accession>
<dbReference type="HOGENOM" id="CLU_023426_0_0_1"/>
<dbReference type="AlphaFoldDB" id="K0KKU1"/>
<feature type="compositionally biased region" description="Polar residues" evidence="1">
    <location>
        <begin position="249"/>
        <end position="259"/>
    </location>
</feature>
<feature type="compositionally biased region" description="Low complexity" evidence="1">
    <location>
        <begin position="260"/>
        <end position="270"/>
    </location>
</feature>
<gene>
    <name evidence="3" type="ORF">BN7_1626</name>
</gene>
<dbReference type="GO" id="GO:0004672">
    <property type="term" value="F:protein kinase activity"/>
    <property type="evidence" value="ECO:0007669"/>
    <property type="project" value="InterPro"/>
</dbReference>
<dbReference type="InterPro" id="IPR000719">
    <property type="entry name" value="Prot_kinase_dom"/>
</dbReference>
<feature type="domain" description="Protein kinase" evidence="2">
    <location>
        <begin position="291"/>
        <end position="534"/>
    </location>
</feature>
<dbReference type="InterPro" id="IPR011009">
    <property type="entry name" value="Kinase-like_dom_sf"/>
</dbReference>
<protein>
    <recommendedName>
        <fullName evidence="2">Protein kinase domain-containing protein</fullName>
    </recommendedName>
</protein>
<feature type="compositionally biased region" description="Low complexity" evidence="1">
    <location>
        <begin position="74"/>
        <end position="87"/>
    </location>
</feature>
<dbReference type="SUPFAM" id="SSF56112">
    <property type="entry name" value="Protein kinase-like (PK-like)"/>
    <property type="match status" value="1"/>
</dbReference>
<evidence type="ECO:0000313" key="3">
    <source>
        <dbReference type="EMBL" id="CCH42084.1"/>
    </source>
</evidence>
<name>K0KKU1_WICCF</name>
<comment type="caution">
    <text evidence="3">The sequence shown here is derived from an EMBL/GenBank/DDBJ whole genome shotgun (WGS) entry which is preliminary data.</text>
</comment>
<proteinExistence type="predicted"/>
<dbReference type="InParanoid" id="K0KKU1"/>
<sequence>MKLGRLIEQKLEGPISEKSHVTDRMFSICQMIDEILSDPNIGKYESLSITKETPTSRSSESSTGRYRDQVMNESSSPGTSPNTGPTSIDILVQSDITENGVIFECKRTKLLKSLFQNYINSSPDDQLNLPDNQMMGNMIKQVLGYASAFNITTCVLTNLSTMIVIELNTDEASPTVLNGQEVIDLINTKYRIIDFSDQGFTFSWALIYLFKQIHEEYTKGKKLKEMKDFMLKFRSNVDQEQLKRELNNKEGQSNRSLGHSNTNRSSNFTRSTGEIDEISCDVSTLFPNGISQYVIQGGEGYTATQVFEVYLQDLIKIGLNLEPMADNLPNKKFILKVYNINLYEFYQEDADVKFNYFNQEVKALTIIKKHNQYCQRTKNYELIINTADLHTHFMIKLSSKGEVALYGYALLLEYVEEIKSTSGLNTELIKADYNRQLNILEDILHISHNDLQNTNNLIISKDGKIFIIDWGLSSCIVQNNMISSAGSDTLTTVSYSNSEDVFTPNIGKANDDHSSAGINSANIVDEHKYNIDPD</sequence>
<keyword evidence="4" id="KW-1185">Reference proteome</keyword>
<feature type="region of interest" description="Disordered" evidence="1">
    <location>
        <begin position="47"/>
        <end position="87"/>
    </location>
</feature>
<reference evidence="3 4" key="1">
    <citation type="journal article" date="2012" name="Eukaryot. Cell">
        <title>Draft genome sequence of Wickerhamomyces ciferrii NRRL Y-1031 F-60-10.</title>
        <authorList>
            <person name="Schneider J."/>
            <person name="Andrea H."/>
            <person name="Blom J."/>
            <person name="Jaenicke S."/>
            <person name="Ruckert C."/>
            <person name="Schorsch C."/>
            <person name="Szczepanowski R."/>
            <person name="Farwick M."/>
            <person name="Goesmann A."/>
            <person name="Puhler A."/>
            <person name="Schaffer S."/>
            <person name="Tauch A."/>
            <person name="Kohler T."/>
            <person name="Brinkrolf K."/>
        </authorList>
    </citation>
    <scope>NUCLEOTIDE SEQUENCE [LARGE SCALE GENOMIC DNA]</scope>
    <source>
        <strain evidence="4">ATCC 14091 / BCRC 22168 / CBS 111 / JCM 3599 / NBRC 0793 / NRRL Y-1031 F-60-10</strain>
    </source>
</reference>
<feature type="compositionally biased region" description="Low complexity" evidence="1">
    <location>
        <begin position="50"/>
        <end position="63"/>
    </location>
</feature>
<organism evidence="3 4">
    <name type="scientific">Wickerhamomyces ciferrii (strain ATCC 14091 / BCRC 22168 / CBS 111 / JCM 3599 / NBRC 0793 / NRRL Y-1031 F-60-10)</name>
    <name type="common">Yeast</name>
    <name type="synonym">Pichia ciferrii</name>
    <dbReference type="NCBI Taxonomy" id="1206466"/>
    <lineage>
        <taxon>Eukaryota</taxon>
        <taxon>Fungi</taxon>
        <taxon>Dikarya</taxon>
        <taxon>Ascomycota</taxon>
        <taxon>Saccharomycotina</taxon>
        <taxon>Saccharomycetes</taxon>
        <taxon>Phaffomycetales</taxon>
        <taxon>Wickerhamomycetaceae</taxon>
        <taxon>Wickerhamomyces</taxon>
    </lineage>
</organism>
<dbReference type="PROSITE" id="PS50011">
    <property type="entry name" value="PROTEIN_KINASE_DOM"/>
    <property type="match status" value="1"/>
</dbReference>
<dbReference type="Proteomes" id="UP000009328">
    <property type="component" value="Unassembled WGS sequence"/>
</dbReference>
<feature type="region of interest" description="Disordered" evidence="1">
    <location>
        <begin position="246"/>
        <end position="270"/>
    </location>
</feature>
<dbReference type="EMBL" id="CAIF01000035">
    <property type="protein sequence ID" value="CCH42084.1"/>
    <property type="molecule type" value="Genomic_DNA"/>
</dbReference>
<evidence type="ECO:0000259" key="2">
    <source>
        <dbReference type="PROSITE" id="PS50011"/>
    </source>
</evidence>
<evidence type="ECO:0000256" key="1">
    <source>
        <dbReference type="SAM" id="MobiDB-lite"/>
    </source>
</evidence>